<dbReference type="Gene3D" id="3.30.300.210">
    <property type="entry name" value="Nutrient germinant receptor protein C, domain 3"/>
    <property type="match status" value="1"/>
</dbReference>
<dbReference type="InterPro" id="IPR057336">
    <property type="entry name" value="GerAC_N"/>
</dbReference>
<name>A0A3P3U0R6_9BACL</name>
<evidence type="ECO:0000256" key="6">
    <source>
        <dbReference type="ARBA" id="ARBA00023139"/>
    </source>
</evidence>
<evidence type="ECO:0000313" key="12">
    <source>
        <dbReference type="Proteomes" id="UP000267017"/>
    </source>
</evidence>
<feature type="region of interest" description="Disordered" evidence="8">
    <location>
        <begin position="65"/>
        <end position="85"/>
    </location>
</feature>
<keyword evidence="12" id="KW-1185">Reference proteome</keyword>
<evidence type="ECO:0000259" key="10">
    <source>
        <dbReference type="Pfam" id="PF25198"/>
    </source>
</evidence>
<evidence type="ECO:0000256" key="4">
    <source>
        <dbReference type="ARBA" id="ARBA00022729"/>
    </source>
</evidence>
<dbReference type="NCBIfam" id="TIGR02887">
    <property type="entry name" value="spore_ger_x_C"/>
    <property type="match status" value="1"/>
</dbReference>
<evidence type="ECO:0000256" key="2">
    <source>
        <dbReference type="ARBA" id="ARBA00007886"/>
    </source>
</evidence>
<reference evidence="11 12" key="1">
    <citation type="submission" date="2018-11" db="EMBL/GenBank/DDBJ databases">
        <title>Genome sequencing of Paenibacillus sp. KCOM 3021 (= ChDC PVNT-B20).</title>
        <authorList>
            <person name="Kook J.-K."/>
            <person name="Park S.-N."/>
            <person name="Lim Y.K."/>
        </authorList>
    </citation>
    <scope>NUCLEOTIDE SEQUENCE [LARGE SCALE GENOMIC DNA]</scope>
    <source>
        <strain evidence="11 12">KCOM 3021</strain>
    </source>
</reference>
<dbReference type="PANTHER" id="PTHR35789:SF1">
    <property type="entry name" value="SPORE GERMINATION PROTEIN B3"/>
    <property type="match status" value="1"/>
</dbReference>
<dbReference type="Pfam" id="PF05504">
    <property type="entry name" value="Spore_GerAC"/>
    <property type="match status" value="1"/>
</dbReference>
<dbReference type="PROSITE" id="PS51257">
    <property type="entry name" value="PROKAR_LIPOPROTEIN"/>
    <property type="match status" value="1"/>
</dbReference>
<evidence type="ECO:0000256" key="5">
    <source>
        <dbReference type="ARBA" id="ARBA00023136"/>
    </source>
</evidence>
<dbReference type="InterPro" id="IPR038501">
    <property type="entry name" value="Spore_GerAC_C_sf"/>
</dbReference>
<dbReference type="PANTHER" id="PTHR35789">
    <property type="entry name" value="SPORE GERMINATION PROTEIN B3"/>
    <property type="match status" value="1"/>
</dbReference>
<comment type="subcellular location">
    <subcellularLocation>
        <location evidence="1">Membrane</location>
        <topology evidence="1">Lipid-anchor</topology>
    </subcellularLocation>
</comment>
<dbReference type="EMBL" id="RRCN01000001">
    <property type="protein sequence ID" value="RRJ63947.1"/>
    <property type="molecule type" value="Genomic_DNA"/>
</dbReference>
<dbReference type="InterPro" id="IPR046953">
    <property type="entry name" value="Spore_GerAC-like_C"/>
</dbReference>
<feature type="domain" description="Spore germination GerAC-like C-terminal" evidence="9">
    <location>
        <begin position="224"/>
        <end position="388"/>
    </location>
</feature>
<keyword evidence="3" id="KW-0309">Germination</keyword>
<dbReference type="OrthoDB" id="9816067at2"/>
<gene>
    <name evidence="11" type="ORF">EHV15_14155</name>
</gene>
<keyword evidence="6" id="KW-0564">Palmitate</keyword>
<dbReference type="InterPro" id="IPR008844">
    <property type="entry name" value="Spore_GerAC-like"/>
</dbReference>
<sequence length="404" mass="45108">MRKSKAISTMFLLGKQLLPILAGVALLSLTGCWDKDEVNSLAIVTSAGFDRAEDGTIELTLEIAAPQQEESGKPPSGNQKQKNGKTVIRTAAGKTAADAQGRLQMMLPRTIYWGQLQVLVVGEALARDGLREQMDYLMRDNEIRLRVIPFVTRGKVRDFFESPYLLEQTKAGFLQSEASRVFHKPLTISQLVQRITGDQNGAILPFVDVPQEGGGDGGDPYIKGYAILSRGRMVGTMTGDSFLAAKWVMNQLKNDVQTVNVGSGSRSRVTLEITVLNSRLIPSRQEGEWQMEIRIGSELSMIQNTTRLSMADPQHARKLEAAMAEHMREMVEQSVKEAQRMRTDIFGFGEAINRQNPREWKKLAPRWDRIFPQMAVRVKVKTDLRRIGMNSVPVGLPQQEGKKQ</sequence>
<comment type="similarity">
    <text evidence="2">Belongs to the GerABKC lipoprotein family.</text>
</comment>
<dbReference type="RefSeq" id="WP_128631776.1">
    <property type="nucleotide sequence ID" value="NZ_RRCN01000001.1"/>
</dbReference>
<dbReference type="Pfam" id="PF25198">
    <property type="entry name" value="Spore_GerAC_N"/>
    <property type="match status" value="1"/>
</dbReference>
<dbReference type="AlphaFoldDB" id="A0A3P3U0R6"/>
<evidence type="ECO:0000313" key="11">
    <source>
        <dbReference type="EMBL" id="RRJ63947.1"/>
    </source>
</evidence>
<proteinExistence type="inferred from homology"/>
<accession>A0A3P3U0R6</accession>
<evidence type="ECO:0000256" key="8">
    <source>
        <dbReference type="SAM" id="MobiDB-lite"/>
    </source>
</evidence>
<evidence type="ECO:0000259" key="9">
    <source>
        <dbReference type="Pfam" id="PF05504"/>
    </source>
</evidence>
<evidence type="ECO:0000256" key="1">
    <source>
        <dbReference type="ARBA" id="ARBA00004635"/>
    </source>
</evidence>
<protein>
    <submittedName>
        <fullName evidence="11">Ger(X)C family spore germination protein</fullName>
    </submittedName>
</protein>
<evidence type="ECO:0000256" key="7">
    <source>
        <dbReference type="ARBA" id="ARBA00023288"/>
    </source>
</evidence>
<dbReference type="GO" id="GO:0009847">
    <property type="term" value="P:spore germination"/>
    <property type="evidence" value="ECO:0007669"/>
    <property type="project" value="InterPro"/>
</dbReference>
<keyword evidence="5" id="KW-0472">Membrane</keyword>
<evidence type="ECO:0000256" key="3">
    <source>
        <dbReference type="ARBA" id="ARBA00022544"/>
    </source>
</evidence>
<comment type="caution">
    <text evidence="11">The sequence shown here is derived from an EMBL/GenBank/DDBJ whole genome shotgun (WGS) entry which is preliminary data.</text>
</comment>
<feature type="domain" description="Spore germination protein N-terminal" evidence="10">
    <location>
        <begin position="34"/>
        <end position="208"/>
    </location>
</feature>
<dbReference type="GO" id="GO:0016020">
    <property type="term" value="C:membrane"/>
    <property type="evidence" value="ECO:0007669"/>
    <property type="project" value="UniProtKB-SubCell"/>
</dbReference>
<organism evidence="11 12">
    <name type="scientific">Paenibacillus oralis</name>
    <dbReference type="NCBI Taxonomy" id="2490856"/>
    <lineage>
        <taxon>Bacteria</taxon>
        <taxon>Bacillati</taxon>
        <taxon>Bacillota</taxon>
        <taxon>Bacilli</taxon>
        <taxon>Bacillales</taxon>
        <taxon>Paenibacillaceae</taxon>
        <taxon>Paenibacillus</taxon>
    </lineage>
</organism>
<keyword evidence="4" id="KW-0732">Signal</keyword>
<keyword evidence="7" id="KW-0449">Lipoprotein</keyword>
<dbReference type="Proteomes" id="UP000267017">
    <property type="component" value="Unassembled WGS sequence"/>
</dbReference>